<dbReference type="InterPro" id="IPR000225">
    <property type="entry name" value="Armadillo"/>
</dbReference>
<dbReference type="InterPro" id="IPR011989">
    <property type="entry name" value="ARM-like"/>
</dbReference>
<reference evidence="4" key="1">
    <citation type="journal article" date="2023" name="Commun. Biol.">
        <title>Genome analysis of Parmales, the sister group of diatoms, reveals the evolutionary specialization of diatoms from phago-mixotrophs to photoautotrophs.</title>
        <authorList>
            <person name="Ban H."/>
            <person name="Sato S."/>
            <person name="Yoshikawa S."/>
            <person name="Yamada K."/>
            <person name="Nakamura Y."/>
            <person name="Ichinomiya M."/>
            <person name="Sato N."/>
            <person name="Blanc-Mathieu R."/>
            <person name="Endo H."/>
            <person name="Kuwata A."/>
            <person name="Ogata H."/>
        </authorList>
    </citation>
    <scope>NUCLEOTIDE SEQUENCE [LARGE SCALE GENOMIC DNA]</scope>
    <source>
        <strain evidence="4">NIES 3701</strain>
    </source>
</reference>
<dbReference type="AlphaFoldDB" id="A0A9W7B280"/>
<dbReference type="Gene3D" id="1.25.10.10">
    <property type="entry name" value="Leucine-rich Repeat Variant"/>
    <property type="match status" value="1"/>
</dbReference>
<sequence>MDTDAIITSLRTSLQHAQAIVDSLATKNPELFDEIVSALPVPPLLSDRSFSAPSPTNQSESASAPFPAPESKEPENDENSVSSASTFTPAPMSEAAAGTMFAESRSMERDAFFKARIAAGIDDNKVIDLTPKVDCKKEVERAEKAGPIGLVNVMKLYPEEEGVQRRSLRLLIPLSKIPAARSTLGGYGLITVISTVLKRHYKSSEGCCHFGIRVLSNLAFSDNDNKAKIGQLALDDILRGMKEYPGNVDLQCDAMSALCNLGHESDTNKRLMASRGGVASVLDAMEEHLGSVKVQRQACWALLTVAGNEVAAKRVASDGGVGAVLAAMVNFAAEGDLQGFGLWALCNVAYGSDALARFVAQNGAPEVAQRAIYAHPELKEVVTKAEELMKRIGKYVKPQTTIGTTIGEP</sequence>
<dbReference type="PANTHER" id="PTHR22895">
    <property type="entry name" value="ARMADILLO REPEAT-CONTAINING PROTEIN 6"/>
    <property type="match status" value="1"/>
</dbReference>
<dbReference type="SMART" id="SM00185">
    <property type="entry name" value="ARM"/>
    <property type="match status" value="2"/>
</dbReference>
<feature type="region of interest" description="Disordered" evidence="2">
    <location>
        <begin position="47"/>
        <end position="89"/>
    </location>
</feature>
<comment type="caution">
    <text evidence="3">The sequence shown here is derived from an EMBL/GenBank/DDBJ whole genome shotgun (WGS) entry which is preliminary data.</text>
</comment>
<evidence type="ECO:0000256" key="2">
    <source>
        <dbReference type="SAM" id="MobiDB-lite"/>
    </source>
</evidence>
<keyword evidence="4" id="KW-1185">Reference proteome</keyword>
<evidence type="ECO:0000256" key="1">
    <source>
        <dbReference type="ARBA" id="ARBA00022737"/>
    </source>
</evidence>
<protein>
    <submittedName>
        <fullName evidence="3">Uncharacterized protein</fullName>
    </submittedName>
</protein>
<feature type="compositionally biased region" description="Polar residues" evidence="2">
    <location>
        <begin position="48"/>
        <end position="62"/>
    </location>
</feature>
<organism evidence="3 4">
    <name type="scientific">Triparma strigata</name>
    <dbReference type="NCBI Taxonomy" id="1606541"/>
    <lineage>
        <taxon>Eukaryota</taxon>
        <taxon>Sar</taxon>
        <taxon>Stramenopiles</taxon>
        <taxon>Ochrophyta</taxon>
        <taxon>Bolidophyceae</taxon>
        <taxon>Parmales</taxon>
        <taxon>Triparmaceae</taxon>
        <taxon>Triparma</taxon>
    </lineage>
</organism>
<dbReference type="InterPro" id="IPR016024">
    <property type="entry name" value="ARM-type_fold"/>
</dbReference>
<feature type="compositionally biased region" description="Polar residues" evidence="2">
    <location>
        <begin position="79"/>
        <end position="88"/>
    </location>
</feature>
<proteinExistence type="predicted"/>
<dbReference type="Proteomes" id="UP001165085">
    <property type="component" value="Unassembled WGS sequence"/>
</dbReference>
<dbReference type="SUPFAM" id="SSF48371">
    <property type="entry name" value="ARM repeat"/>
    <property type="match status" value="1"/>
</dbReference>
<dbReference type="PANTHER" id="PTHR22895:SF0">
    <property type="entry name" value="ARMADILLO REPEAT-CONTAINING PROTEIN 6"/>
    <property type="match status" value="1"/>
</dbReference>
<dbReference type="OrthoDB" id="73037at2759"/>
<accession>A0A9W7B280</accession>
<evidence type="ECO:0000313" key="4">
    <source>
        <dbReference type="Proteomes" id="UP001165085"/>
    </source>
</evidence>
<evidence type="ECO:0000313" key="3">
    <source>
        <dbReference type="EMBL" id="GMH83016.1"/>
    </source>
</evidence>
<gene>
    <name evidence="3" type="ORF">TrST_g611</name>
</gene>
<keyword evidence="1" id="KW-0677">Repeat</keyword>
<name>A0A9W7B280_9STRA</name>
<dbReference type="EMBL" id="BRXY01000277">
    <property type="protein sequence ID" value="GMH83016.1"/>
    <property type="molecule type" value="Genomic_DNA"/>
</dbReference>